<dbReference type="InParanoid" id="A0A1B1AKG7"/>
<evidence type="ECO:0000256" key="5">
    <source>
        <dbReference type="ARBA" id="ARBA00022801"/>
    </source>
</evidence>
<keyword evidence="4 6" id="KW-0732">Signal</keyword>
<dbReference type="EC" id="3.4.14.-" evidence="6"/>
<dbReference type="InterPro" id="IPR009003">
    <property type="entry name" value="Peptidase_S1_PA"/>
</dbReference>
<keyword evidence="2 6" id="KW-0031">Aminopeptidase</keyword>
<proteinExistence type="inferred from homology"/>
<evidence type="ECO:0000256" key="6">
    <source>
        <dbReference type="RuleBase" id="RU366067"/>
    </source>
</evidence>
<dbReference type="Proteomes" id="UP000092498">
    <property type="component" value="Chromosome"/>
</dbReference>
<dbReference type="PANTHER" id="PTHR38469">
    <property type="entry name" value="PERIPLASMIC PEPTIDASE SUBFAMILY S1B"/>
    <property type="match status" value="1"/>
</dbReference>
<dbReference type="PANTHER" id="PTHR38469:SF1">
    <property type="entry name" value="PERIPLASMIC PEPTIDASE SUBFAMILY S1B"/>
    <property type="match status" value="1"/>
</dbReference>
<evidence type="ECO:0000256" key="3">
    <source>
        <dbReference type="ARBA" id="ARBA00022670"/>
    </source>
</evidence>
<dbReference type="SUPFAM" id="SSF50494">
    <property type="entry name" value="Trypsin-like serine proteases"/>
    <property type="match status" value="1"/>
</dbReference>
<feature type="signal peptide" evidence="6">
    <location>
        <begin position="1"/>
        <end position="26"/>
    </location>
</feature>
<dbReference type="GO" id="GO:0006508">
    <property type="term" value="P:proteolysis"/>
    <property type="evidence" value="ECO:0007669"/>
    <property type="project" value="UniProtKB-KW"/>
</dbReference>
<keyword evidence="5 6" id="KW-0378">Hydrolase</keyword>
<dbReference type="KEGG" id="cbot:ATE48_14630"/>
<evidence type="ECO:0000256" key="1">
    <source>
        <dbReference type="ARBA" id="ARBA00010491"/>
    </source>
</evidence>
<keyword evidence="6" id="KW-0720">Serine protease</keyword>
<organism evidence="7 8">
    <name type="scientific">Candidatus Viadribacter manganicus</name>
    <dbReference type="NCBI Taxonomy" id="1759059"/>
    <lineage>
        <taxon>Bacteria</taxon>
        <taxon>Pseudomonadati</taxon>
        <taxon>Pseudomonadota</taxon>
        <taxon>Alphaproteobacteria</taxon>
        <taxon>Hyphomonadales</taxon>
        <taxon>Hyphomonadaceae</taxon>
        <taxon>Candidatus Viadribacter</taxon>
    </lineage>
</organism>
<evidence type="ECO:0000256" key="4">
    <source>
        <dbReference type="ARBA" id="ARBA00022729"/>
    </source>
</evidence>
<dbReference type="GO" id="GO:0043171">
    <property type="term" value="P:peptide catabolic process"/>
    <property type="evidence" value="ECO:0007669"/>
    <property type="project" value="UniProtKB-UniRule"/>
</dbReference>
<evidence type="ECO:0000313" key="8">
    <source>
        <dbReference type="Proteomes" id="UP000092498"/>
    </source>
</evidence>
<dbReference type="GO" id="GO:0008239">
    <property type="term" value="F:dipeptidyl-peptidase activity"/>
    <property type="evidence" value="ECO:0007669"/>
    <property type="project" value="UniProtKB-UniRule"/>
</dbReference>
<dbReference type="STRING" id="1759059.ATE48_14630"/>
<gene>
    <name evidence="7" type="ORF">ATE48_14630</name>
</gene>
<comment type="similarity">
    <text evidence="1 6">Belongs to the peptidase S46 family.</text>
</comment>
<dbReference type="InterPro" id="IPR019500">
    <property type="entry name" value="Pep_S46"/>
</dbReference>
<protein>
    <recommendedName>
        <fullName evidence="6">Dipeptidyl-peptidase</fullName>
        <ecNumber evidence="6">3.4.14.-</ecNumber>
    </recommendedName>
</protein>
<sequence length="689" mass="76044">MMRQKLRTAAALIGTFGLAAAPATLAEEGMWTFDNFPVERMQAQMGWAPDQLWLDRVMAGAARLPGCSASNVSGAGLVLTNHHCVVSCVTSLSSVENNYLEHGFMAQTREEELRCPNLSIDVLTSIRDVTADIESATAGVAPEGFARARDGEFARLIGECSGAETRCEVVTLYQGGRYGLYQYRTFSDVRLVFAPEHSMAAFGGDTDNFNFPRYCLDFSFLRLYSGGRPAVTPNHLDMRFTPLAEDEIVLISGNPGRTSRLRTTAELEFERDVNLPWQIESLGHLRDRLIAYSALGPDQERIASSTLQAVQNSFKGLAGRRQALADPTGFAHVAERQADLQQRVRRNQAATRDVADAWGEIERAQAAYRGMFYEYQYLEQRAGERSLLFAWARDLVRGAAERERPDAERLVRYSETRLPSVVQGLRANRTITPSFEELHLALWLSELRARLPANNQAARALLGSEAPEALAQRLSQSRLNDPTYRMELWQGGAAAIAESTDPMIMFVRGMDADARAVRERYVSRVEAPVALAQERIARARFRAFGDTQYPDATFSPRITYGRVIGWSEPSGRVVGPFTHTDGLFERSTGTAPFVLSERWADARGRIDPRGIVNVSTSTDVIGGNSGGPLLDRDGDVVGAVFDGNVHLLGGEYFYDGRLNRSVTVTSTIIRTALADVYGMSALVAEIEGR</sequence>
<keyword evidence="8" id="KW-1185">Reference proteome</keyword>
<dbReference type="Pfam" id="PF10459">
    <property type="entry name" value="Peptidase_S46"/>
    <property type="match status" value="1"/>
</dbReference>
<keyword evidence="3 6" id="KW-0645">Protease</keyword>
<comment type="function">
    <text evidence="6">Catalyzes the removal of dipeptides from the N-terminus of oligopeptides.</text>
</comment>
<dbReference type="OrthoDB" id="9805367at2"/>
<reference evidence="7 8" key="1">
    <citation type="submission" date="2015-11" db="EMBL/GenBank/DDBJ databases">
        <title>Whole-Genome Sequence of Candidatus Oderbacter manganicum from the National Park Lower Oder Valley, Germany.</title>
        <authorList>
            <person name="Braun B."/>
            <person name="Liere K."/>
            <person name="Szewzyk U."/>
        </authorList>
    </citation>
    <scope>NUCLEOTIDE SEQUENCE [LARGE SCALE GENOMIC DNA]</scope>
    <source>
        <strain evidence="7 8">OTSz_A_272</strain>
    </source>
</reference>
<dbReference type="EMBL" id="CP013244">
    <property type="protein sequence ID" value="ANP47062.1"/>
    <property type="molecule type" value="Genomic_DNA"/>
</dbReference>
<evidence type="ECO:0000313" key="7">
    <source>
        <dbReference type="EMBL" id="ANP47062.1"/>
    </source>
</evidence>
<evidence type="ECO:0000256" key="2">
    <source>
        <dbReference type="ARBA" id="ARBA00022438"/>
    </source>
</evidence>
<accession>A0A1B1AKG7</accession>
<dbReference type="GO" id="GO:0070009">
    <property type="term" value="F:serine-type aminopeptidase activity"/>
    <property type="evidence" value="ECO:0007669"/>
    <property type="project" value="UniProtKB-UniRule"/>
</dbReference>
<feature type="chain" id="PRO_5022987663" description="Dipeptidyl-peptidase" evidence="6">
    <location>
        <begin position="27"/>
        <end position="689"/>
    </location>
</feature>
<name>A0A1B1AKG7_9PROT</name>
<dbReference type="AlphaFoldDB" id="A0A1B1AKG7"/>